<sequence length="220" mass="23576">MHDFGSETVRSGGPLVVEHGPPGGPAVLVLDPAGEASHGGLPGTWRSLAERVRVMWCRLPATEAGVESNAELLDELAEFGMPAYLVASGTATQDALLLGAVKWQLVRAVLLIEPDQEAADVDSPVPEGATDRLVRELSARGVPTRIIRRDPALAKEMTGVPLPLGHPEVVDQIIATMAELESAAGSLGGPGDRPALTPQDWTRIRTSLNEELRRVRRRRR</sequence>
<accession>A0AAC9HTI8</accession>
<dbReference type="Proteomes" id="UP000095210">
    <property type="component" value="Chromosome"/>
</dbReference>
<protein>
    <submittedName>
        <fullName evidence="1">Uncharacterized protein</fullName>
    </submittedName>
</protein>
<evidence type="ECO:0000313" key="1">
    <source>
        <dbReference type="EMBL" id="AOS64856.1"/>
    </source>
</evidence>
<dbReference type="AlphaFoldDB" id="A0AAC9HTI8"/>
<keyword evidence="2" id="KW-1185">Reference proteome</keyword>
<reference evidence="2" key="1">
    <citation type="submission" date="2016-03" db="EMBL/GenBank/DDBJ databases">
        <title>Complete genome sequence of the type strain Actinoalloteichus hymeniacidonis DSM 45092.</title>
        <authorList>
            <person name="Schaffert L."/>
            <person name="Albersmeier A."/>
            <person name="Winkler A."/>
            <person name="Kalinowski J."/>
            <person name="Zotchev S."/>
            <person name="Ruckert C."/>
        </authorList>
    </citation>
    <scope>NUCLEOTIDE SEQUENCE [LARGE SCALE GENOMIC DNA]</scope>
    <source>
        <strain evidence="2">HPA177(T) (DSM 45092(T))</strain>
    </source>
</reference>
<evidence type="ECO:0000313" key="2">
    <source>
        <dbReference type="Proteomes" id="UP000095210"/>
    </source>
</evidence>
<dbReference type="RefSeq" id="WP_157421199.1">
    <property type="nucleotide sequence ID" value="NZ_CP014859.1"/>
</dbReference>
<proteinExistence type="predicted"/>
<name>A0AAC9HTI8_9PSEU</name>
<dbReference type="EMBL" id="CP014859">
    <property type="protein sequence ID" value="AOS64856.1"/>
    <property type="molecule type" value="Genomic_DNA"/>
</dbReference>
<dbReference type="KEGG" id="ahm:TL08_20325"/>
<gene>
    <name evidence="1" type="ORF">TL08_20325</name>
</gene>
<organism evidence="1 2">
    <name type="scientific">Actinoalloteichus hymeniacidonis</name>
    <dbReference type="NCBI Taxonomy" id="340345"/>
    <lineage>
        <taxon>Bacteria</taxon>
        <taxon>Bacillati</taxon>
        <taxon>Actinomycetota</taxon>
        <taxon>Actinomycetes</taxon>
        <taxon>Pseudonocardiales</taxon>
        <taxon>Pseudonocardiaceae</taxon>
        <taxon>Actinoalloteichus</taxon>
    </lineage>
</organism>